<sequence>MSPLKITARDATTGPVVEIIGELDYASASRLREQLAALSLQPGRRLVLDLAGMEFCDSSGITALLAARTQALAAQAEVALAAVPGNTLRILRIVGLDQIFTLYADSDAATRA</sequence>
<proteinExistence type="inferred from homology"/>
<dbReference type="Gene3D" id="3.30.750.24">
    <property type="entry name" value="STAS domain"/>
    <property type="match status" value="1"/>
</dbReference>
<evidence type="ECO:0000256" key="2">
    <source>
        <dbReference type="RuleBase" id="RU003749"/>
    </source>
</evidence>
<dbReference type="NCBIfam" id="TIGR00377">
    <property type="entry name" value="ant_ant_sig"/>
    <property type="match status" value="1"/>
</dbReference>
<comment type="caution">
    <text evidence="4">The sequence shown here is derived from an EMBL/GenBank/DDBJ whole genome shotgun (WGS) entry which is preliminary data.</text>
</comment>
<dbReference type="GO" id="GO:0043856">
    <property type="term" value="F:anti-sigma factor antagonist activity"/>
    <property type="evidence" value="ECO:0007669"/>
    <property type="project" value="InterPro"/>
</dbReference>
<name>A0A918Y6P9_9ACTN</name>
<feature type="domain" description="STAS" evidence="3">
    <location>
        <begin position="16"/>
        <end position="112"/>
    </location>
</feature>
<dbReference type="SUPFAM" id="SSF52091">
    <property type="entry name" value="SpoIIaa-like"/>
    <property type="match status" value="1"/>
</dbReference>
<gene>
    <name evidence="4" type="ORF">GCM10010508_47780</name>
</gene>
<evidence type="ECO:0000256" key="1">
    <source>
        <dbReference type="ARBA" id="ARBA00009013"/>
    </source>
</evidence>
<evidence type="ECO:0000259" key="3">
    <source>
        <dbReference type="PROSITE" id="PS50801"/>
    </source>
</evidence>
<evidence type="ECO:0000313" key="4">
    <source>
        <dbReference type="EMBL" id="GHD92944.1"/>
    </source>
</evidence>
<protein>
    <recommendedName>
        <fullName evidence="2">Anti-sigma factor antagonist</fullName>
    </recommendedName>
</protein>
<reference evidence="4" key="1">
    <citation type="journal article" date="2014" name="Int. J. Syst. Evol. Microbiol.">
        <title>Complete genome sequence of Corynebacterium casei LMG S-19264T (=DSM 44701T), isolated from a smear-ripened cheese.</title>
        <authorList>
            <consortium name="US DOE Joint Genome Institute (JGI-PGF)"/>
            <person name="Walter F."/>
            <person name="Albersmeier A."/>
            <person name="Kalinowski J."/>
            <person name="Ruckert C."/>
        </authorList>
    </citation>
    <scope>NUCLEOTIDE SEQUENCE</scope>
    <source>
        <strain evidence="4">JCM 4654</strain>
    </source>
</reference>
<keyword evidence="5" id="KW-1185">Reference proteome</keyword>
<reference evidence="4" key="2">
    <citation type="submission" date="2020-09" db="EMBL/GenBank/DDBJ databases">
        <authorList>
            <person name="Sun Q."/>
            <person name="Ohkuma M."/>
        </authorList>
    </citation>
    <scope>NUCLEOTIDE SEQUENCE</scope>
    <source>
        <strain evidence="4">JCM 4654</strain>
    </source>
</reference>
<dbReference type="InterPro" id="IPR002645">
    <property type="entry name" value="STAS_dom"/>
</dbReference>
<dbReference type="InterPro" id="IPR003658">
    <property type="entry name" value="Anti-sigma_ant"/>
</dbReference>
<dbReference type="PANTHER" id="PTHR33495">
    <property type="entry name" value="ANTI-SIGMA FACTOR ANTAGONIST TM_1081-RELATED-RELATED"/>
    <property type="match status" value="1"/>
</dbReference>
<comment type="similarity">
    <text evidence="1 2">Belongs to the anti-sigma-factor antagonist family.</text>
</comment>
<evidence type="ECO:0000313" key="5">
    <source>
        <dbReference type="Proteomes" id="UP000608955"/>
    </source>
</evidence>
<dbReference type="PROSITE" id="PS50801">
    <property type="entry name" value="STAS"/>
    <property type="match status" value="1"/>
</dbReference>
<dbReference type="Pfam" id="PF01740">
    <property type="entry name" value="STAS"/>
    <property type="match status" value="1"/>
</dbReference>
<dbReference type="PANTHER" id="PTHR33495:SF2">
    <property type="entry name" value="ANTI-SIGMA FACTOR ANTAGONIST TM_1081-RELATED"/>
    <property type="match status" value="1"/>
</dbReference>
<organism evidence="4 5">
    <name type="scientific">Streptomyces naganishii JCM 4654</name>
    <dbReference type="NCBI Taxonomy" id="1306179"/>
    <lineage>
        <taxon>Bacteria</taxon>
        <taxon>Bacillati</taxon>
        <taxon>Actinomycetota</taxon>
        <taxon>Actinomycetes</taxon>
        <taxon>Kitasatosporales</taxon>
        <taxon>Streptomycetaceae</taxon>
        <taxon>Streptomyces</taxon>
    </lineage>
</organism>
<accession>A0A918Y6P9</accession>
<dbReference type="AlphaFoldDB" id="A0A918Y6P9"/>
<dbReference type="InterPro" id="IPR036513">
    <property type="entry name" value="STAS_dom_sf"/>
</dbReference>
<dbReference type="Proteomes" id="UP000608955">
    <property type="component" value="Unassembled WGS sequence"/>
</dbReference>
<dbReference type="RefSeq" id="WP_190179879.1">
    <property type="nucleotide sequence ID" value="NZ_BMVF01000013.1"/>
</dbReference>
<dbReference type="EMBL" id="BMVF01000013">
    <property type="protein sequence ID" value="GHD92944.1"/>
    <property type="molecule type" value="Genomic_DNA"/>
</dbReference>
<dbReference type="CDD" id="cd07043">
    <property type="entry name" value="STAS_anti-anti-sigma_factors"/>
    <property type="match status" value="1"/>
</dbReference>